<evidence type="ECO:0000259" key="9">
    <source>
        <dbReference type="Pfam" id="PF02878"/>
    </source>
</evidence>
<dbReference type="PANTHER" id="PTHR45745:SF1">
    <property type="entry name" value="PHOSPHOGLUCOMUTASE 2B-RELATED"/>
    <property type="match status" value="1"/>
</dbReference>
<comment type="similarity">
    <text evidence="2 7">Belongs to the phosphohexose mutase family.</text>
</comment>
<dbReference type="Gene3D" id="3.40.120.10">
    <property type="entry name" value="Alpha-D-Glucose-1,6-Bisphosphate, subunit A, domain 3"/>
    <property type="match status" value="3"/>
</dbReference>
<evidence type="ECO:0000256" key="5">
    <source>
        <dbReference type="ARBA" id="ARBA00022842"/>
    </source>
</evidence>
<keyword evidence="4 7" id="KW-0479">Metal-binding</keyword>
<dbReference type="SUPFAM" id="SSF53738">
    <property type="entry name" value="Phosphoglucomutase, first 3 domains"/>
    <property type="match status" value="2"/>
</dbReference>
<dbReference type="Pfam" id="PF02879">
    <property type="entry name" value="PGM_PMM_II"/>
    <property type="match status" value="1"/>
</dbReference>
<dbReference type="Pfam" id="PF02878">
    <property type="entry name" value="PGM_PMM_I"/>
    <property type="match status" value="1"/>
</dbReference>
<evidence type="ECO:0000256" key="3">
    <source>
        <dbReference type="ARBA" id="ARBA00022553"/>
    </source>
</evidence>
<dbReference type="PRINTS" id="PR00509">
    <property type="entry name" value="PGMPMM"/>
</dbReference>
<evidence type="ECO:0000256" key="7">
    <source>
        <dbReference type="RuleBase" id="RU004326"/>
    </source>
</evidence>
<dbReference type="GO" id="GO:0000287">
    <property type="term" value="F:magnesium ion binding"/>
    <property type="evidence" value="ECO:0007669"/>
    <property type="project" value="InterPro"/>
</dbReference>
<evidence type="ECO:0000259" key="8">
    <source>
        <dbReference type="Pfam" id="PF00408"/>
    </source>
</evidence>
<dbReference type="InterPro" id="IPR016055">
    <property type="entry name" value="A-D-PHexomutase_a/b/a-I/II/III"/>
</dbReference>
<dbReference type="SUPFAM" id="SSF55957">
    <property type="entry name" value="Phosphoglucomutase, C-terminal domain"/>
    <property type="match status" value="1"/>
</dbReference>
<sequence>MTTPIKFGTDGWRALIAEDYTFANVARCAQGLIDYLLETGMADRGLVVGYDTRFLSREFAETVASVCAGNGVRAFLTQYTAPTPVVSFSVLAQQAAGAVIITASHNPGNWNGFKFKPEYAGSATDEITNRLEERIEAVETPKSHPLATAREKGLVQDFDPMPAYLERVASLVDLPLIRSAGLKVMVDAMFGAGAGYFPNLIAGGQTTVAELNGYRNPAFPGMDQPEPIAHNLSTLLAQIPAAEASVGIALDGDADRVGIVDEKGNFISTLEVFSLLAYYLLEYKGLRGPIVKGITSSIMLNKLADRYGVAVHDMKVGFKNIGPKFTEVDGVMGGEESGGFAFRGHIPERDGILSGLYILECMARTGKTPSQLIEELFSIVGPHYYHRRDVALESSKKPEIASRIESDRLTELAGLPVRGSDDIDGKRLFFDNAWLAYRFSGTEPLLRIYCEAESAEFVDRLLDAASEYLGV</sequence>
<dbReference type="PANTHER" id="PTHR45745">
    <property type="entry name" value="PHOSPHOMANNOMUTASE 45A"/>
    <property type="match status" value="1"/>
</dbReference>
<protein>
    <submittedName>
        <fullName evidence="12">Phosphoglucomutase/phosphomannomutase</fullName>
    </submittedName>
</protein>
<keyword evidence="5 7" id="KW-0460">Magnesium</keyword>
<dbReference type="InterPro" id="IPR005843">
    <property type="entry name" value="A-D-PHexomutase_C"/>
</dbReference>
<evidence type="ECO:0000256" key="1">
    <source>
        <dbReference type="ARBA" id="ARBA00001946"/>
    </source>
</evidence>
<evidence type="ECO:0000256" key="2">
    <source>
        <dbReference type="ARBA" id="ARBA00010231"/>
    </source>
</evidence>
<keyword evidence="6" id="KW-0413">Isomerase</keyword>
<reference evidence="12" key="1">
    <citation type="submission" date="2023-03" db="EMBL/GenBank/DDBJ databases">
        <authorList>
            <person name="Steffen K."/>
            <person name="Cardenas P."/>
        </authorList>
    </citation>
    <scope>NUCLEOTIDE SEQUENCE</scope>
</reference>
<dbReference type="Pfam" id="PF00408">
    <property type="entry name" value="PGM_PMM_IV"/>
    <property type="match status" value="1"/>
</dbReference>
<dbReference type="Gene3D" id="3.30.310.50">
    <property type="entry name" value="Alpha-D-phosphohexomutase, C-terminal domain"/>
    <property type="match status" value="1"/>
</dbReference>
<name>A0AA35SC47_GEOBA</name>
<keyword evidence="13" id="KW-1185">Reference proteome</keyword>
<dbReference type="CDD" id="cd05800">
    <property type="entry name" value="PGM_like2"/>
    <property type="match status" value="1"/>
</dbReference>
<dbReference type="InterPro" id="IPR005841">
    <property type="entry name" value="Alpha-D-phosphohexomutase_SF"/>
</dbReference>
<dbReference type="InterPro" id="IPR005845">
    <property type="entry name" value="A-D-PHexomutase_a/b/a-II"/>
</dbReference>
<feature type="domain" description="Alpha-D-phosphohexomutase alpha/beta/alpha" evidence="9">
    <location>
        <begin position="5"/>
        <end position="139"/>
    </location>
</feature>
<evidence type="ECO:0000256" key="4">
    <source>
        <dbReference type="ARBA" id="ARBA00022723"/>
    </source>
</evidence>
<dbReference type="Proteomes" id="UP001174909">
    <property type="component" value="Unassembled WGS sequence"/>
</dbReference>
<evidence type="ECO:0000256" key="6">
    <source>
        <dbReference type="ARBA" id="ARBA00023235"/>
    </source>
</evidence>
<dbReference type="GO" id="GO:0008973">
    <property type="term" value="F:phosphopentomutase activity"/>
    <property type="evidence" value="ECO:0007669"/>
    <property type="project" value="TreeGrafter"/>
</dbReference>
<dbReference type="InterPro" id="IPR036900">
    <property type="entry name" value="A-D-PHexomutase_C_sf"/>
</dbReference>
<evidence type="ECO:0000259" key="10">
    <source>
        <dbReference type="Pfam" id="PF02879"/>
    </source>
</evidence>
<evidence type="ECO:0000259" key="11">
    <source>
        <dbReference type="Pfam" id="PF02880"/>
    </source>
</evidence>
<proteinExistence type="inferred from homology"/>
<comment type="cofactor">
    <cofactor evidence="1">
        <name>Mg(2+)</name>
        <dbReference type="ChEBI" id="CHEBI:18420"/>
    </cofactor>
</comment>
<dbReference type="InterPro" id="IPR016066">
    <property type="entry name" value="A-D-PHexomutase_CS"/>
</dbReference>
<gene>
    <name evidence="12" type="ORF">GBAR_LOCUS15164</name>
</gene>
<dbReference type="AlphaFoldDB" id="A0AA35SC47"/>
<dbReference type="GO" id="GO:0006166">
    <property type="term" value="P:purine ribonucleoside salvage"/>
    <property type="evidence" value="ECO:0007669"/>
    <property type="project" value="TreeGrafter"/>
</dbReference>
<dbReference type="GO" id="GO:0005975">
    <property type="term" value="P:carbohydrate metabolic process"/>
    <property type="evidence" value="ECO:0007669"/>
    <property type="project" value="InterPro"/>
</dbReference>
<organism evidence="12 13">
    <name type="scientific">Geodia barretti</name>
    <name type="common">Barrett's horny sponge</name>
    <dbReference type="NCBI Taxonomy" id="519541"/>
    <lineage>
        <taxon>Eukaryota</taxon>
        <taxon>Metazoa</taxon>
        <taxon>Porifera</taxon>
        <taxon>Demospongiae</taxon>
        <taxon>Heteroscleromorpha</taxon>
        <taxon>Tetractinellida</taxon>
        <taxon>Astrophorina</taxon>
        <taxon>Geodiidae</taxon>
        <taxon>Geodia</taxon>
    </lineage>
</organism>
<comment type="caution">
    <text evidence="12">The sequence shown here is derived from an EMBL/GenBank/DDBJ whole genome shotgun (WGS) entry which is preliminary data.</text>
</comment>
<dbReference type="PROSITE" id="PS00710">
    <property type="entry name" value="PGM_PMM"/>
    <property type="match status" value="1"/>
</dbReference>
<dbReference type="InterPro" id="IPR005846">
    <property type="entry name" value="A-D-PHexomutase_a/b/a-III"/>
</dbReference>
<accession>A0AA35SC47</accession>
<dbReference type="Pfam" id="PF02880">
    <property type="entry name" value="PGM_PMM_III"/>
    <property type="match status" value="1"/>
</dbReference>
<evidence type="ECO:0000313" key="13">
    <source>
        <dbReference type="Proteomes" id="UP001174909"/>
    </source>
</evidence>
<feature type="domain" description="Alpha-D-phosphohexomutase C-terminal" evidence="8">
    <location>
        <begin position="408"/>
        <end position="464"/>
    </location>
</feature>
<dbReference type="InterPro" id="IPR005844">
    <property type="entry name" value="A-D-PHexomutase_a/b/a-I"/>
</dbReference>
<evidence type="ECO:0000313" key="12">
    <source>
        <dbReference type="EMBL" id="CAI8026392.1"/>
    </source>
</evidence>
<feature type="domain" description="Alpha-D-phosphohexomutase alpha/beta/alpha" evidence="10">
    <location>
        <begin position="163"/>
        <end position="264"/>
    </location>
</feature>
<keyword evidence="3" id="KW-0597">Phosphoprotein</keyword>
<feature type="domain" description="Alpha-D-phosphohexomutase alpha/beta/alpha" evidence="11">
    <location>
        <begin position="272"/>
        <end position="377"/>
    </location>
</feature>
<dbReference type="EMBL" id="CASHTH010002212">
    <property type="protein sequence ID" value="CAI8026392.1"/>
    <property type="molecule type" value="Genomic_DNA"/>
</dbReference>